<evidence type="ECO:0000256" key="8">
    <source>
        <dbReference type="SAM" id="Phobius"/>
    </source>
</evidence>
<proteinExistence type="inferred from homology"/>
<evidence type="ECO:0000256" key="7">
    <source>
        <dbReference type="ARBA" id="ARBA00038361"/>
    </source>
</evidence>
<keyword evidence="9" id="KW-0732">Signal</keyword>
<evidence type="ECO:0000313" key="12">
    <source>
        <dbReference type="RefSeq" id="XP_072824699.1"/>
    </source>
</evidence>
<dbReference type="InterPro" id="IPR036179">
    <property type="entry name" value="Ig-like_dom_sf"/>
</dbReference>
<dbReference type="GeneID" id="107033928"/>
<dbReference type="PANTHER" id="PTHR12035">
    <property type="entry name" value="SIALIC ACID BINDING IMMUNOGLOBULIN-LIKE LECTIN"/>
    <property type="match status" value="1"/>
</dbReference>
<keyword evidence="4" id="KW-0130">Cell adhesion</keyword>
<keyword evidence="3" id="KW-0430">Lectin</keyword>
<dbReference type="Proteomes" id="UP001652581">
    <property type="component" value="Chromosome 9"/>
</dbReference>
<evidence type="ECO:0000256" key="5">
    <source>
        <dbReference type="ARBA" id="ARBA00022989"/>
    </source>
</evidence>
<dbReference type="SMART" id="SM00409">
    <property type="entry name" value="IG"/>
    <property type="match status" value="2"/>
</dbReference>
<organism evidence="11 12">
    <name type="scientific">Vicugna pacos</name>
    <name type="common">Alpaca</name>
    <name type="synonym">Lama pacos</name>
    <dbReference type="NCBI Taxonomy" id="30538"/>
    <lineage>
        <taxon>Eukaryota</taxon>
        <taxon>Metazoa</taxon>
        <taxon>Chordata</taxon>
        <taxon>Craniata</taxon>
        <taxon>Vertebrata</taxon>
        <taxon>Euteleostomi</taxon>
        <taxon>Mammalia</taxon>
        <taxon>Eutheria</taxon>
        <taxon>Laurasiatheria</taxon>
        <taxon>Artiodactyla</taxon>
        <taxon>Tylopoda</taxon>
        <taxon>Camelidae</taxon>
        <taxon>Vicugna</taxon>
    </lineage>
</organism>
<dbReference type="Pfam" id="PF13927">
    <property type="entry name" value="Ig_3"/>
    <property type="match status" value="1"/>
</dbReference>
<dbReference type="InterPro" id="IPR003599">
    <property type="entry name" value="Ig_sub"/>
</dbReference>
<accession>A0ABM5DUW8</accession>
<dbReference type="InterPro" id="IPR013783">
    <property type="entry name" value="Ig-like_fold"/>
</dbReference>
<keyword evidence="11" id="KW-1185">Reference proteome</keyword>
<feature type="domain" description="Ig-like" evidence="10">
    <location>
        <begin position="149"/>
        <end position="244"/>
    </location>
</feature>
<keyword evidence="5 8" id="KW-1133">Transmembrane helix</keyword>
<comment type="similarity">
    <text evidence="7">Belongs to the immunoglobulin superfamily. SIGLEC (sialic acid binding Ig-like lectin) family.</text>
</comment>
<evidence type="ECO:0000313" key="11">
    <source>
        <dbReference type="Proteomes" id="UP001652581"/>
    </source>
</evidence>
<evidence type="ECO:0000259" key="10">
    <source>
        <dbReference type="PROSITE" id="PS50835"/>
    </source>
</evidence>
<reference evidence="12" key="1">
    <citation type="submission" date="2025-08" db="UniProtKB">
        <authorList>
            <consortium name="RefSeq"/>
        </authorList>
    </citation>
    <scope>IDENTIFICATION</scope>
</reference>
<dbReference type="InterPro" id="IPR007110">
    <property type="entry name" value="Ig-like_dom"/>
</dbReference>
<evidence type="ECO:0000256" key="3">
    <source>
        <dbReference type="ARBA" id="ARBA00022734"/>
    </source>
</evidence>
<name>A0ABM5DUW8_VICPA</name>
<evidence type="ECO:0000256" key="2">
    <source>
        <dbReference type="ARBA" id="ARBA00022692"/>
    </source>
</evidence>
<dbReference type="SMART" id="SM00408">
    <property type="entry name" value="IGc2"/>
    <property type="match status" value="1"/>
</dbReference>
<dbReference type="InterPro" id="IPR051036">
    <property type="entry name" value="SIGLEC"/>
</dbReference>
<dbReference type="CDD" id="cd05712">
    <property type="entry name" value="IgV_CD33"/>
    <property type="match status" value="1"/>
</dbReference>
<dbReference type="InterPro" id="IPR003598">
    <property type="entry name" value="Ig_sub2"/>
</dbReference>
<dbReference type="Gene3D" id="2.60.40.10">
    <property type="entry name" value="Immunoglobulins"/>
    <property type="match status" value="2"/>
</dbReference>
<dbReference type="PROSITE" id="PS50835">
    <property type="entry name" value="IG_LIKE"/>
    <property type="match status" value="1"/>
</dbReference>
<dbReference type="InterPro" id="IPR013106">
    <property type="entry name" value="Ig_V-set"/>
</dbReference>
<feature type="transmembrane region" description="Helical" evidence="8">
    <location>
        <begin position="257"/>
        <end position="279"/>
    </location>
</feature>
<evidence type="ECO:0000256" key="6">
    <source>
        <dbReference type="ARBA" id="ARBA00023136"/>
    </source>
</evidence>
<evidence type="ECO:0000256" key="1">
    <source>
        <dbReference type="ARBA" id="ARBA00004479"/>
    </source>
</evidence>
<keyword evidence="6 8" id="KW-0472">Membrane</keyword>
<dbReference type="Pfam" id="PF07686">
    <property type="entry name" value="V-set"/>
    <property type="match status" value="1"/>
</dbReference>
<dbReference type="PANTHER" id="PTHR12035:SF136">
    <property type="entry name" value="MYELOID CELL SURFACE ANTIGEN CD33"/>
    <property type="match status" value="1"/>
</dbReference>
<sequence>MLLLLPLLALLWWMSGAAEGQTEPGKDYTLRVQELVVVQEGLCVHVPCSFSYPWQIWTIFTSALGYWFREGAVTLQDAPVATNNPDQKVQEETRGRFRLLGDPRAYNCSLDIRDARRRDNGSYFFRVERGNTKYNYKANRLSLYVTDPPQNLTVTVFQGNSTVSRVLENGSSLSVLEGQSLLLVCVADSNPPAKLSWARGSLTLSPSQPTNPGVLELPQVLMGDEGDFTCRAQNHLGSQHISLSLFLQRPAGRMVEVIVVAIWEAAVKILFLFLCLIALQVRSPWRKAARPAGGVSDAKGIPG</sequence>
<feature type="chain" id="PRO_5046412356" evidence="9">
    <location>
        <begin position="21"/>
        <end position="303"/>
    </location>
</feature>
<comment type="subcellular location">
    <subcellularLocation>
        <location evidence="1">Membrane</location>
        <topology evidence="1">Single-pass type I membrane protein</topology>
    </subcellularLocation>
</comment>
<dbReference type="RefSeq" id="XP_072824699.1">
    <property type="nucleotide sequence ID" value="XM_072968598.1"/>
</dbReference>
<gene>
    <name evidence="12" type="primary">LOC107033928</name>
</gene>
<dbReference type="SUPFAM" id="SSF48726">
    <property type="entry name" value="Immunoglobulin"/>
    <property type="match status" value="2"/>
</dbReference>
<keyword evidence="2 8" id="KW-0812">Transmembrane</keyword>
<evidence type="ECO:0000256" key="4">
    <source>
        <dbReference type="ARBA" id="ARBA00022889"/>
    </source>
</evidence>
<protein>
    <submittedName>
        <fullName evidence="12">Sialic acid-binding Ig-like lectin 13 isoform X2</fullName>
    </submittedName>
</protein>
<feature type="signal peptide" evidence="9">
    <location>
        <begin position="1"/>
        <end position="20"/>
    </location>
</feature>
<evidence type="ECO:0000256" key="9">
    <source>
        <dbReference type="SAM" id="SignalP"/>
    </source>
</evidence>